<keyword evidence="3 8" id="KW-1134">Transmembrane beta strand</keyword>
<evidence type="ECO:0000256" key="9">
    <source>
        <dbReference type="RuleBase" id="RU003357"/>
    </source>
</evidence>
<dbReference type="InterPro" id="IPR039426">
    <property type="entry name" value="TonB-dep_rcpt-like"/>
</dbReference>
<feature type="domain" description="TonB-dependent receptor plug" evidence="12">
    <location>
        <begin position="37"/>
        <end position="140"/>
    </location>
</feature>
<protein>
    <submittedName>
        <fullName evidence="13">TonB-dependent receptor</fullName>
    </submittedName>
</protein>
<dbReference type="GO" id="GO:0015344">
    <property type="term" value="F:siderophore uptake transmembrane transporter activity"/>
    <property type="evidence" value="ECO:0007669"/>
    <property type="project" value="TreeGrafter"/>
</dbReference>
<dbReference type="GO" id="GO:0009279">
    <property type="term" value="C:cell outer membrane"/>
    <property type="evidence" value="ECO:0007669"/>
    <property type="project" value="UniProtKB-SubCell"/>
</dbReference>
<keyword evidence="2 8" id="KW-0813">Transport</keyword>
<comment type="similarity">
    <text evidence="8 9">Belongs to the TonB-dependent receptor family.</text>
</comment>
<dbReference type="EMBL" id="BMHV01000009">
    <property type="protein sequence ID" value="GGF62421.1"/>
    <property type="molecule type" value="Genomic_DNA"/>
</dbReference>
<dbReference type="Gene3D" id="2.170.130.10">
    <property type="entry name" value="TonB-dependent receptor, plug domain"/>
    <property type="match status" value="1"/>
</dbReference>
<sequence>MKQQLLLGAALCAFLPLSVHAGDPVKLPEVLAEDQIETPQRIILNFEEDSTFPAADGGDYLQSVPGVSGSRMGSHGIDPFIRGQKQTQLNIVDDGVFVQGGCPNRMDPPASFLSIDGNDELIVEKGYTSVQHGSGGSGGTVKTKRNAPTFTEGKSANINISGGIDSNGNTRDVAIKGSFDLGDGHYVRANIEKSAANTYEDGNGKKVRSGFDQHGGRLDVGVQATADTKITFGAQLDDTSDALYAGAGMDAPEAKMMALRSSLTHKGDLGLFNQINASAYISQVDHTMDNFSLRSRAGMGMLTDSETQIYGGTVSLENNDLVVGADLKVSYQDALRYMGAQTNIYASGNEHAYMWPGMTTDQIGLFGEKTYQVTSASKVKVGLRYDYVGVDAGKVNTVSARTGRTANQLYQMYYGKQWDDQSEHNIGGLLRYDHELDQNIAFYGSLSRVVRTADATERGMAGDHATAASRWIGNPDIDPEQHHQIELGTSATYDGWNVGGSVYYNKVSDYILRDNATGQDGILLADNADIYRNVDATLMGFELSGGIDLMEGLNLALNVAYTYGENDEDNRPLAQIAPLEVGAALEYSTADWMSGLRMRAAAKQNRADIGTVTSGQDIEKTGGYAVFDVYGKIWAFQPFNLALGVTNVLDKTYSNHLNRSSSFDNTVAKVNEPGRSFFLRINADF</sequence>
<comment type="caution">
    <text evidence="13">The sequence shown here is derived from an EMBL/GenBank/DDBJ whole genome shotgun (WGS) entry which is preliminary data.</text>
</comment>
<dbReference type="PANTHER" id="PTHR30069">
    <property type="entry name" value="TONB-DEPENDENT OUTER MEMBRANE RECEPTOR"/>
    <property type="match status" value="1"/>
</dbReference>
<dbReference type="AlphaFoldDB" id="A0A917C032"/>
<dbReference type="InterPro" id="IPR037066">
    <property type="entry name" value="Plug_dom_sf"/>
</dbReference>
<name>A0A917C032_9PROT</name>
<dbReference type="Pfam" id="PF07715">
    <property type="entry name" value="Plug"/>
    <property type="match status" value="1"/>
</dbReference>
<evidence type="ECO:0000256" key="6">
    <source>
        <dbReference type="ARBA" id="ARBA00023136"/>
    </source>
</evidence>
<feature type="domain" description="TonB-dependent receptor-like beta-barrel" evidence="11">
    <location>
        <begin position="197"/>
        <end position="648"/>
    </location>
</feature>
<reference evidence="13" key="1">
    <citation type="journal article" date="2014" name="Int. J. Syst. Evol. Microbiol.">
        <title>Complete genome sequence of Corynebacterium casei LMG S-19264T (=DSM 44701T), isolated from a smear-ripened cheese.</title>
        <authorList>
            <consortium name="US DOE Joint Genome Institute (JGI-PGF)"/>
            <person name="Walter F."/>
            <person name="Albersmeier A."/>
            <person name="Kalinowski J."/>
            <person name="Ruckert C."/>
        </authorList>
    </citation>
    <scope>NUCLEOTIDE SEQUENCE</scope>
    <source>
        <strain evidence="13">CGMCC 1.15254</strain>
    </source>
</reference>
<dbReference type="PANTHER" id="PTHR30069:SF49">
    <property type="entry name" value="OUTER MEMBRANE PROTEIN C"/>
    <property type="match status" value="1"/>
</dbReference>
<accession>A0A917C032</accession>
<keyword evidence="4 8" id="KW-0812">Transmembrane</keyword>
<feature type="chain" id="PRO_5037058441" evidence="10">
    <location>
        <begin position="22"/>
        <end position="685"/>
    </location>
</feature>
<comment type="subcellular location">
    <subcellularLocation>
        <location evidence="1 8">Cell outer membrane</location>
        <topology evidence="1 8">Multi-pass membrane protein</topology>
    </subcellularLocation>
</comment>
<evidence type="ECO:0000313" key="13">
    <source>
        <dbReference type="EMBL" id="GGF62421.1"/>
    </source>
</evidence>
<dbReference type="InterPro" id="IPR012910">
    <property type="entry name" value="Plug_dom"/>
</dbReference>
<dbReference type="Gene3D" id="2.40.170.20">
    <property type="entry name" value="TonB-dependent receptor, beta-barrel domain"/>
    <property type="match status" value="1"/>
</dbReference>
<evidence type="ECO:0000256" key="5">
    <source>
        <dbReference type="ARBA" id="ARBA00023077"/>
    </source>
</evidence>
<dbReference type="Pfam" id="PF00593">
    <property type="entry name" value="TonB_dep_Rec_b-barrel"/>
    <property type="match status" value="1"/>
</dbReference>
<evidence type="ECO:0000256" key="8">
    <source>
        <dbReference type="PROSITE-ProRule" id="PRU01360"/>
    </source>
</evidence>
<keyword evidence="10" id="KW-0732">Signal</keyword>
<dbReference type="RefSeq" id="WP_188663530.1">
    <property type="nucleotide sequence ID" value="NZ_BMHV01000009.1"/>
</dbReference>
<evidence type="ECO:0000259" key="11">
    <source>
        <dbReference type="Pfam" id="PF00593"/>
    </source>
</evidence>
<keyword evidence="14" id="KW-1185">Reference proteome</keyword>
<dbReference type="GO" id="GO:0044718">
    <property type="term" value="P:siderophore transmembrane transport"/>
    <property type="evidence" value="ECO:0007669"/>
    <property type="project" value="TreeGrafter"/>
</dbReference>
<dbReference type="Proteomes" id="UP000632498">
    <property type="component" value="Unassembled WGS sequence"/>
</dbReference>
<keyword evidence="13" id="KW-0675">Receptor</keyword>
<gene>
    <name evidence="13" type="ORF">GCM10011332_15340</name>
</gene>
<dbReference type="SUPFAM" id="SSF56935">
    <property type="entry name" value="Porins"/>
    <property type="match status" value="1"/>
</dbReference>
<evidence type="ECO:0000313" key="14">
    <source>
        <dbReference type="Proteomes" id="UP000632498"/>
    </source>
</evidence>
<keyword evidence="5 9" id="KW-0798">TonB box</keyword>
<keyword evidence="6 8" id="KW-0472">Membrane</keyword>
<proteinExistence type="inferred from homology"/>
<keyword evidence="7 8" id="KW-0998">Cell outer membrane</keyword>
<dbReference type="PROSITE" id="PS52016">
    <property type="entry name" value="TONB_DEPENDENT_REC_3"/>
    <property type="match status" value="1"/>
</dbReference>
<evidence type="ECO:0000256" key="3">
    <source>
        <dbReference type="ARBA" id="ARBA00022452"/>
    </source>
</evidence>
<evidence type="ECO:0000256" key="10">
    <source>
        <dbReference type="SAM" id="SignalP"/>
    </source>
</evidence>
<reference evidence="13" key="2">
    <citation type="submission" date="2020-09" db="EMBL/GenBank/DDBJ databases">
        <authorList>
            <person name="Sun Q."/>
            <person name="Zhou Y."/>
        </authorList>
    </citation>
    <scope>NUCLEOTIDE SEQUENCE</scope>
    <source>
        <strain evidence="13">CGMCC 1.15254</strain>
    </source>
</reference>
<feature type="signal peptide" evidence="10">
    <location>
        <begin position="1"/>
        <end position="21"/>
    </location>
</feature>
<evidence type="ECO:0000256" key="2">
    <source>
        <dbReference type="ARBA" id="ARBA00022448"/>
    </source>
</evidence>
<evidence type="ECO:0000256" key="7">
    <source>
        <dbReference type="ARBA" id="ARBA00023237"/>
    </source>
</evidence>
<dbReference type="InterPro" id="IPR036942">
    <property type="entry name" value="Beta-barrel_TonB_sf"/>
</dbReference>
<organism evidence="13 14">
    <name type="scientific">Terasakiella brassicae</name>
    <dbReference type="NCBI Taxonomy" id="1634917"/>
    <lineage>
        <taxon>Bacteria</taxon>
        <taxon>Pseudomonadati</taxon>
        <taxon>Pseudomonadota</taxon>
        <taxon>Alphaproteobacteria</taxon>
        <taxon>Rhodospirillales</taxon>
        <taxon>Terasakiellaceae</taxon>
        <taxon>Terasakiella</taxon>
    </lineage>
</organism>
<evidence type="ECO:0000256" key="1">
    <source>
        <dbReference type="ARBA" id="ARBA00004571"/>
    </source>
</evidence>
<dbReference type="InterPro" id="IPR000531">
    <property type="entry name" value="Beta-barrel_TonB"/>
</dbReference>
<evidence type="ECO:0000256" key="4">
    <source>
        <dbReference type="ARBA" id="ARBA00022692"/>
    </source>
</evidence>
<evidence type="ECO:0000259" key="12">
    <source>
        <dbReference type="Pfam" id="PF07715"/>
    </source>
</evidence>